<proteinExistence type="predicted"/>
<evidence type="ECO:0000313" key="2">
    <source>
        <dbReference type="EMBL" id="MBO8475136.1"/>
    </source>
</evidence>
<comment type="caution">
    <text evidence="2">The sequence shown here is derived from an EMBL/GenBank/DDBJ whole genome shotgun (WGS) entry which is preliminary data.</text>
</comment>
<dbReference type="CDD" id="cd10917">
    <property type="entry name" value="CE4_NodB_like_6s_7s"/>
    <property type="match status" value="1"/>
</dbReference>
<dbReference type="SUPFAM" id="SSF88713">
    <property type="entry name" value="Glycoside hydrolase/deacetylase"/>
    <property type="match status" value="1"/>
</dbReference>
<sequence length="229" mass="25251">MLVLIIISVVAVLAFLVWSCACISSGVWVKLSKCPCAAGKVTFTFDDGPDPVTTPKILDILKRHNIRACFFVIGSKAEKHPELVRRMVDEGHVVGNHTFHHSPLFPLSGVPCIVSELKACDSAISNALGAVCHEALSDRYFRPPFGVTNPDIARTVKKTGHKVVGWDVRSYDTVTVRDSLKDEDVPEAVRKCVKRILRKAKPGSAVLLHDRLRHSPELLEALVEELDKL</sequence>
<gene>
    <name evidence="2" type="ORF">IAB91_07600</name>
</gene>
<dbReference type="InterPro" id="IPR050248">
    <property type="entry name" value="Polysacc_deacetylase_ArnD"/>
</dbReference>
<dbReference type="PANTHER" id="PTHR10587">
    <property type="entry name" value="GLYCOSYL TRANSFERASE-RELATED"/>
    <property type="match status" value="1"/>
</dbReference>
<dbReference type="Gene3D" id="3.20.20.370">
    <property type="entry name" value="Glycoside hydrolase/deacetylase"/>
    <property type="match status" value="1"/>
</dbReference>
<protein>
    <submittedName>
        <fullName evidence="2">Polysaccharide deacetylase family protein</fullName>
    </submittedName>
</protein>
<feature type="domain" description="NodB homology" evidence="1">
    <location>
        <begin position="39"/>
        <end position="229"/>
    </location>
</feature>
<name>A0A9D9INQ1_9BACT</name>
<reference evidence="2" key="2">
    <citation type="journal article" date="2021" name="PeerJ">
        <title>Extensive microbial diversity within the chicken gut microbiome revealed by metagenomics and culture.</title>
        <authorList>
            <person name="Gilroy R."/>
            <person name="Ravi A."/>
            <person name="Getino M."/>
            <person name="Pursley I."/>
            <person name="Horton D.L."/>
            <person name="Alikhan N.F."/>
            <person name="Baker D."/>
            <person name="Gharbi K."/>
            <person name="Hall N."/>
            <person name="Watson M."/>
            <person name="Adriaenssens E.M."/>
            <person name="Foster-Nyarko E."/>
            <person name="Jarju S."/>
            <person name="Secka A."/>
            <person name="Antonio M."/>
            <person name="Oren A."/>
            <person name="Chaudhuri R.R."/>
            <person name="La Ragione R."/>
            <person name="Hildebrand F."/>
            <person name="Pallen M.J."/>
        </authorList>
    </citation>
    <scope>NUCLEOTIDE SEQUENCE</scope>
    <source>
        <strain evidence="2">B1-13419</strain>
    </source>
</reference>
<dbReference type="InterPro" id="IPR011330">
    <property type="entry name" value="Glyco_hydro/deAcase_b/a-brl"/>
</dbReference>
<accession>A0A9D9INQ1</accession>
<dbReference type="PROSITE" id="PS51677">
    <property type="entry name" value="NODB"/>
    <property type="match status" value="1"/>
</dbReference>
<dbReference type="EMBL" id="JADIMD010000116">
    <property type="protein sequence ID" value="MBO8475136.1"/>
    <property type="molecule type" value="Genomic_DNA"/>
</dbReference>
<evidence type="ECO:0000313" key="3">
    <source>
        <dbReference type="Proteomes" id="UP000823757"/>
    </source>
</evidence>
<dbReference type="Proteomes" id="UP000823757">
    <property type="component" value="Unassembled WGS sequence"/>
</dbReference>
<dbReference type="AlphaFoldDB" id="A0A9D9INQ1"/>
<organism evidence="2 3">
    <name type="scientific">Candidatus Cryptobacteroides faecigallinarum</name>
    <dbReference type="NCBI Taxonomy" id="2840763"/>
    <lineage>
        <taxon>Bacteria</taxon>
        <taxon>Pseudomonadati</taxon>
        <taxon>Bacteroidota</taxon>
        <taxon>Bacteroidia</taxon>
        <taxon>Bacteroidales</taxon>
        <taxon>Candidatus Cryptobacteroides</taxon>
    </lineage>
</organism>
<evidence type="ECO:0000259" key="1">
    <source>
        <dbReference type="PROSITE" id="PS51677"/>
    </source>
</evidence>
<reference evidence="2" key="1">
    <citation type="submission" date="2020-10" db="EMBL/GenBank/DDBJ databases">
        <authorList>
            <person name="Gilroy R."/>
        </authorList>
    </citation>
    <scope>NUCLEOTIDE SEQUENCE</scope>
    <source>
        <strain evidence="2">B1-13419</strain>
    </source>
</reference>
<dbReference type="GO" id="GO:0005975">
    <property type="term" value="P:carbohydrate metabolic process"/>
    <property type="evidence" value="ECO:0007669"/>
    <property type="project" value="InterPro"/>
</dbReference>
<dbReference type="InterPro" id="IPR002509">
    <property type="entry name" value="NODB_dom"/>
</dbReference>
<dbReference type="GO" id="GO:0016810">
    <property type="term" value="F:hydrolase activity, acting on carbon-nitrogen (but not peptide) bonds"/>
    <property type="evidence" value="ECO:0007669"/>
    <property type="project" value="InterPro"/>
</dbReference>
<dbReference type="Pfam" id="PF01522">
    <property type="entry name" value="Polysacc_deac_1"/>
    <property type="match status" value="1"/>
</dbReference>